<accession>A0ACB8BPX6</accession>
<protein>
    <submittedName>
        <fullName evidence="1">Uncharacterized protein</fullName>
    </submittedName>
</protein>
<sequence>MDTDIRPSPAHRVQHIHRHDRICTHQQRIIYVDAANTRVCRYGLVTQTLQQLEDYGKLTRAHKYGDDTDE</sequence>
<keyword evidence="2" id="KW-1185">Reference proteome</keyword>
<dbReference type="EMBL" id="MU266375">
    <property type="protein sequence ID" value="KAH7926897.1"/>
    <property type="molecule type" value="Genomic_DNA"/>
</dbReference>
<evidence type="ECO:0000313" key="1">
    <source>
        <dbReference type="EMBL" id="KAH7926897.1"/>
    </source>
</evidence>
<gene>
    <name evidence="1" type="ORF">BV22DRAFT_1032366</name>
</gene>
<name>A0ACB8BPX6_9AGAM</name>
<comment type="caution">
    <text evidence="1">The sequence shown here is derived from an EMBL/GenBank/DDBJ whole genome shotgun (WGS) entry which is preliminary data.</text>
</comment>
<dbReference type="Proteomes" id="UP000790709">
    <property type="component" value="Unassembled WGS sequence"/>
</dbReference>
<organism evidence="1 2">
    <name type="scientific">Leucogyrophana mollusca</name>
    <dbReference type="NCBI Taxonomy" id="85980"/>
    <lineage>
        <taxon>Eukaryota</taxon>
        <taxon>Fungi</taxon>
        <taxon>Dikarya</taxon>
        <taxon>Basidiomycota</taxon>
        <taxon>Agaricomycotina</taxon>
        <taxon>Agaricomycetes</taxon>
        <taxon>Agaricomycetidae</taxon>
        <taxon>Boletales</taxon>
        <taxon>Boletales incertae sedis</taxon>
        <taxon>Leucogyrophana</taxon>
    </lineage>
</organism>
<evidence type="ECO:0000313" key="2">
    <source>
        <dbReference type="Proteomes" id="UP000790709"/>
    </source>
</evidence>
<proteinExistence type="predicted"/>
<reference evidence="1" key="1">
    <citation type="journal article" date="2021" name="New Phytol.">
        <title>Evolutionary innovations through gain and loss of genes in the ectomycorrhizal Boletales.</title>
        <authorList>
            <person name="Wu G."/>
            <person name="Miyauchi S."/>
            <person name="Morin E."/>
            <person name="Kuo A."/>
            <person name="Drula E."/>
            <person name="Varga T."/>
            <person name="Kohler A."/>
            <person name="Feng B."/>
            <person name="Cao Y."/>
            <person name="Lipzen A."/>
            <person name="Daum C."/>
            <person name="Hundley H."/>
            <person name="Pangilinan J."/>
            <person name="Johnson J."/>
            <person name="Barry K."/>
            <person name="LaButti K."/>
            <person name="Ng V."/>
            <person name="Ahrendt S."/>
            <person name="Min B."/>
            <person name="Choi I.G."/>
            <person name="Park H."/>
            <person name="Plett J.M."/>
            <person name="Magnuson J."/>
            <person name="Spatafora J.W."/>
            <person name="Nagy L.G."/>
            <person name="Henrissat B."/>
            <person name="Grigoriev I.V."/>
            <person name="Yang Z.L."/>
            <person name="Xu J."/>
            <person name="Martin F.M."/>
        </authorList>
    </citation>
    <scope>NUCLEOTIDE SEQUENCE</scope>
    <source>
        <strain evidence="1">KUC20120723A-06</strain>
    </source>
</reference>